<organism evidence="4 5">
    <name type="scientific">Pendulispora albinea</name>
    <dbReference type="NCBI Taxonomy" id="2741071"/>
    <lineage>
        <taxon>Bacteria</taxon>
        <taxon>Pseudomonadati</taxon>
        <taxon>Myxococcota</taxon>
        <taxon>Myxococcia</taxon>
        <taxon>Myxococcales</taxon>
        <taxon>Sorangiineae</taxon>
        <taxon>Pendulisporaceae</taxon>
        <taxon>Pendulispora</taxon>
    </lineage>
</organism>
<keyword evidence="2" id="KW-0732">Signal</keyword>
<dbReference type="PANTHER" id="PTHR35273:SF2">
    <property type="entry name" value="ALPHA-GALACTOSIDASE"/>
    <property type="match status" value="1"/>
</dbReference>
<keyword evidence="5" id="KW-1185">Reference proteome</keyword>
<dbReference type="InterPro" id="IPR013785">
    <property type="entry name" value="Aldolase_TIM"/>
</dbReference>
<feature type="chain" id="PRO_5047039323" evidence="2">
    <location>
        <begin position="34"/>
        <end position="306"/>
    </location>
</feature>
<dbReference type="InterPro" id="IPR017853">
    <property type="entry name" value="GH"/>
</dbReference>
<evidence type="ECO:0000256" key="1">
    <source>
        <dbReference type="SAM" id="MobiDB-lite"/>
    </source>
</evidence>
<proteinExistence type="predicted"/>
<dbReference type="Proteomes" id="UP001370348">
    <property type="component" value="Chromosome"/>
</dbReference>
<sequence length="306" mass="34367">MTFSTLTRRCATLLSAAPMLVFLACSDSGAASAGSENSEDSVRGGTPAAPGSWWKPTSDKPIHWHWQLSDTFTHPRDVLPNVSVYDIDGELTPAATVAKLKAASPNNKAICYFDAGVWEDYRSDAGRFPKSVIGKPDVGWEGSYWLDIRQLDIIMPIMKDRIINWCKNKGFDAIEPDETEVWSNDSGFPITKEQNTAFHKALSDLAHSLNLSIGLKGNNTEADILEPYFDWALTEQCWEFNECKLFKDSFVKKNKTVFNVEYKKAPNCASANAWHINSSQRDLQVTGPKNRKYLYKPCVPDNRDTW</sequence>
<evidence type="ECO:0000313" key="5">
    <source>
        <dbReference type="Proteomes" id="UP001370348"/>
    </source>
</evidence>
<gene>
    <name evidence="4" type="ORF">LZC94_26270</name>
</gene>
<dbReference type="Pfam" id="PF03537">
    <property type="entry name" value="Glyco_hydro_114"/>
    <property type="match status" value="1"/>
</dbReference>
<feature type="domain" description="Glycoside-hydrolase family GH114 TIM-barrel" evidence="3">
    <location>
        <begin position="63"/>
        <end position="281"/>
    </location>
</feature>
<dbReference type="PANTHER" id="PTHR35273">
    <property type="entry name" value="ALPHA-1,4 POLYGALACTOSAMINIDASE, PUTATIVE (AFU_ORTHOLOGUE AFUA_3G07890)-RELATED"/>
    <property type="match status" value="1"/>
</dbReference>
<evidence type="ECO:0000256" key="2">
    <source>
        <dbReference type="SAM" id="SignalP"/>
    </source>
</evidence>
<evidence type="ECO:0000259" key="3">
    <source>
        <dbReference type="Pfam" id="PF03537"/>
    </source>
</evidence>
<reference evidence="4 5" key="1">
    <citation type="submission" date="2021-12" db="EMBL/GenBank/DDBJ databases">
        <title>Discovery of the Pendulisporaceae a myxobacterial family with distinct sporulation behavior and unique specialized metabolism.</title>
        <authorList>
            <person name="Garcia R."/>
            <person name="Popoff A."/>
            <person name="Bader C.D."/>
            <person name="Loehr J."/>
            <person name="Walesch S."/>
            <person name="Walt C."/>
            <person name="Boldt J."/>
            <person name="Bunk B."/>
            <person name="Haeckl F.J.F.P.J."/>
            <person name="Gunesch A.P."/>
            <person name="Birkelbach J."/>
            <person name="Nuebel U."/>
            <person name="Pietschmann T."/>
            <person name="Bach T."/>
            <person name="Mueller R."/>
        </authorList>
    </citation>
    <scope>NUCLEOTIDE SEQUENCE [LARGE SCALE GENOMIC DNA]</scope>
    <source>
        <strain evidence="4 5">MSr11954</strain>
    </source>
</reference>
<dbReference type="Gene3D" id="3.20.20.70">
    <property type="entry name" value="Aldolase class I"/>
    <property type="match status" value="1"/>
</dbReference>
<evidence type="ECO:0000313" key="4">
    <source>
        <dbReference type="EMBL" id="WXB11364.1"/>
    </source>
</evidence>
<dbReference type="SUPFAM" id="SSF51445">
    <property type="entry name" value="(Trans)glycosidases"/>
    <property type="match status" value="1"/>
</dbReference>
<protein>
    <submittedName>
        <fullName evidence="4">Endo alpha-1,4 polygalactosaminidase</fullName>
    </submittedName>
</protein>
<dbReference type="InterPro" id="IPR004352">
    <property type="entry name" value="GH114_TIM-barrel"/>
</dbReference>
<dbReference type="EMBL" id="CP089984">
    <property type="protein sequence ID" value="WXB11364.1"/>
    <property type="molecule type" value="Genomic_DNA"/>
</dbReference>
<accession>A0ABZ2LKA5</accession>
<name>A0ABZ2LKA5_9BACT</name>
<feature type="signal peptide" evidence="2">
    <location>
        <begin position="1"/>
        <end position="33"/>
    </location>
</feature>
<dbReference type="RefSeq" id="WP_394820981.1">
    <property type="nucleotide sequence ID" value="NZ_CP089984.1"/>
</dbReference>
<feature type="region of interest" description="Disordered" evidence="1">
    <location>
        <begin position="33"/>
        <end position="54"/>
    </location>
</feature>